<comment type="caution">
    <text evidence="1">The sequence shown here is derived from an EMBL/GenBank/DDBJ whole genome shotgun (WGS) entry which is preliminary data.</text>
</comment>
<dbReference type="InterPro" id="IPR011335">
    <property type="entry name" value="Restrct_endonuc-II-like"/>
</dbReference>
<gene>
    <name evidence="1" type="ORF">PACLA_8A027035</name>
</gene>
<dbReference type="EMBL" id="CACRXK020016506">
    <property type="protein sequence ID" value="CAB4029930.1"/>
    <property type="molecule type" value="Genomic_DNA"/>
</dbReference>
<evidence type="ECO:0000313" key="2">
    <source>
        <dbReference type="Proteomes" id="UP001152795"/>
    </source>
</evidence>
<evidence type="ECO:0000313" key="1">
    <source>
        <dbReference type="EMBL" id="CAB4029930.1"/>
    </source>
</evidence>
<dbReference type="SUPFAM" id="SSF52980">
    <property type="entry name" value="Restriction endonuclease-like"/>
    <property type="match status" value="1"/>
</dbReference>
<dbReference type="AlphaFoldDB" id="A0A6S7JLN2"/>
<dbReference type="PANTHER" id="PTHR33568:SF3">
    <property type="entry name" value="DNA-DIRECTED DNA POLYMERASE"/>
    <property type="match status" value="1"/>
</dbReference>
<organism evidence="1 2">
    <name type="scientific">Paramuricea clavata</name>
    <name type="common">Red gorgonian</name>
    <name type="synonym">Violescent sea-whip</name>
    <dbReference type="NCBI Taxonomy" id="317549"/>
    <lineage>
        <taxon>Eukaryota</taxon>
        <taxon>Metazoa</taxon>
        <taxon>Cnidaria</taxon>
        <taxon>Anthozoa</taxon>
        <taxon>Octocorallia</taxon>
        <taxon>Malacalcyonacea</taxon>
        <taxon>Plexauridae</taxon>
        <taxon>Paramuricea</taxon>
    </lineage>
</organism>
<dbReference type="PANTHER" id="PTHR33568">
    <property type="entry name" value="DNA POLYMERASE"/>
    <property type="match status" value="1"/>
</dbReference>
<dbReference type="OrthoDB" id="5967133at2759"/>
<accession>A0A6S7JLN2</accession>
<dbReference type="GO" id="GO:0006281">
    <property type="term" value="P:DNA repair"/>
    <property type="evidence" value="ECO:0007669"/>
    <property type="project" value="UniProtKB-ARBA"/>
</dbReference>
<dbReference type="Gene3D" id="3.40.960.10">
    <property type="entry name" value="VSR Endonuclease"/>
    <property type="match status" value="1"/>
</dbReference>
<dbReference type="Proteomes" id="UP001152795">
    <property type="component" value="Unassembled WGS sequence"/>
</dbReference>
<protein>
    <submittedName>
        <fullName evidence="1">DNA polymerase</fullName>
    </submittedName>
</protein>
<proteinExistence type="predicted"/>
<keyword evidence="2" id="KW-1185">Reference proteome</keyword>
<name>A0A6S7JLN2_PARCT</name>
<sequence length="221" mass="25624">MWISFDVVALNFASCSVTSPTLTFEKCLTIASACNLVFLTNFLKENTIAILPPHCYHPGIKQSNNALKRLSYTAEKNDLYIQHKRNGGEKTVGQYSLDGYDEETHTAYEFHGCFWHGFLKCYARDTVNKVSENTMHDLHQAAMEKTQYLKDRGLHVVEMWECDMKKELQHDEDMKQYFEDYDVVDPLEPRHAFYGGRTNATKLFHECKEDEKIRHVVSAPK</sequence>
<reference evidence="1" key="1">
    <citation type="submission" date="2020-04" db="EMBL/GenBank/DDBJ databases">
        <authorList>
            <person name="Alioto T."/>
            <person name="Alioto T."/>
            <person name="Gomez Garrido J."/>
        </authorList>
    </citation>
    <scope>NUCLEOTIDE SEQUENCE</scope>
    <source>
        <strain evidence="1">A484AB</strain>
    </source>
</reference>